<accession>A0A2P9AU82</accession>
<dbReference type="EMBL" id="FUIG01000058">
    <property type="protein sequence ID" value="SJM34730.1"/>
    <property type="molecule type" value="Genomic_DNA"/>
</dbReference>
<proteinExistence type="predicted"/>
<sequence length="86" mass="9850">MFVPDHVGSPFEWIAATILGEHIPTRTARCDVRIFPRLVLCLKRFPRQLPFIPHILRINVVVAPSFYDCPIGMRGHRDGRSLISDL</sequence>
<evidence type="ECO:0000313" key="2">
    <source>
        <dbReference type="Proteomes" id="UP000245698"/>
    </source>
</evidence>
<dbReference type="AlphaFoldDB" id="A0A2P9AU82"/>
<name>A0A2P9AU82_9HYPH</name>
<protein>
    <submittedName>
        <fullName evidence="1">Uncharacterized protein</fullName>
    </submittedName>
</protein>
<dbReference type="Proteomes" id="UP000245698">
    <property type="component" value="Unassembled WGS sequence"/>
</dbReference>
<organism evidence="1 2">
    <name type="scientific">Mesorhizobium delmotii</name>
    <dbReference type="NCBI Taxonomy" id="1631247"/>
    <lineage>
        <taxon>Bacteria</taxon>
        <taxon>Pseudomonadati</taxon>
        <taxon>Pseudomonadota</taxon>
        <taxon>Alphaproteobacteria</taxon>
        <taxon>Hyphomicrobiales</taxon>
        <taxon>Phyllobacteriaceae</taxon>
        <taxon>Mesorhizobium</taxon>
    </lineage>
</organism>
<gene>
    <name evidence="1" type="ORF">BQ8482_490069</name>
</gene>
<reference evidence="2" key="1">
    <citation type="submission" date="2016-12" db="EMBL/GenBank/DDBJ databases">
        <authorList>
            <person name="Brunel B."/>
        </authorList>
    </citation>
    <scope>NUCLEOTIDE SEQUENCE [LARGE SCALE GENOMIC DNA]</scope>
</reference>
<keyword evidence="2" id="KW-1185">Reference proteome</keyword>
<evidence type="ECO:0000313" key="1">
    <source>
        <dbReference type="EMBL" id="SJM34730.1"/>
    </source>
</evidence>